<reference evidence="1" key="1">
    <citation type="submission" date="2018-06" db="EMBL/GenBank/DDBJ databases">
        <authorList>
            <person name="Ashton P.M."/>
            <person name="Dallman T."/>
            <person name="Nair S."/>
            <person name="De Pinna E."/>
            <person name="Peters T."/>
            <person name="Grant K."/>
        </authorList>
    </citation>
    <scope>NUCLEOTIDE SEQUENCE</scope>
    <source>
        <strain evidence="1">45256</strain>
    </source>
</reference>
<dbReference type="AlphaFoldDB" id="A0A5V8W6X4"/>
<gene>
    <name evidence="1" type="ORF">DOW48_24670</name>
</gene>
<dbReference type="EMBL" id="AAHFHJ010000061">
    <property type="protein sequence ID" value="EBV4572141.1"/>
    <property type="molecule type" value="Genomic_DNA"/>
</dbReference>
<proteinExistence type="predicted"/>
<sequence length="44" mass="4650">PPVQPDCCACSGNCSLEANPEKTRKTPLASATGNGFAERQIRKC</sequence>
<feature type="non-terminal residue" evidence="1">
    <location>
        <position position="1"/>
    </location>
</feature>
<organism evidence="1">
    <name type="scientific">Salmonella enterica subsp. enterica serovar Nima</name>
    <dbReference type="NCBI Taxonomy" id="940233"/>
    <lineage>
        <taxon>Bacteria</taxon>
        <taxon>Pseudomonadati</taxon>
        <taxon>Pseudomonadota</taxon>
        <taxon>Gammaproteobacteria</taxon>
        <taxon>Enterobacterales</taxon>
        <taxon>Enterobacteriaceae</taxon>
        <taxon>Salmonella</taxon>
    </lineage>
</organism>
<comment type="caution">
    <text evidence="1">The sequence shown here is derived from an EMBL/GenBank/DDBJ whole genome shotgun (WGS) entry which is preliminary data.</text>
</comment>
<protein>
    <submittedName>
        <fullName evidence="1">Replication initiation protein</fullName>
    </submittedName>
</protein>
<evidence type="ECO:0000313" key="1">
    <source>
        <dbReference type="EMBL" id="EBV4572141.1"/>
    </source>
</evidence>
<name>A0A5V8W6X4_SALET</name>
<accession>A0A5V8W6X4</accession>